<keyword evidence="4" id="KW-1185">Reference proteome</keyword>
<dbReference type="EMBL" id="JAHWQX010000002">
    <property type="protein sequence ID" value="MBW3097357.1"/>
    <property type="molecule type" value="Genomic_DNA"/>
</dbReference>
<evidence type="ECO:0000313" key="4">
    <source>
        <dbReference type="Proteomes" id="UP001430804"/>
    </source>
</evidence>
<feature type="compositionally biased region" description="Low complexity" evidence="1">
    <location>
        <begin position="411"/>
        <end position="433"/>
    </location>
</feature>
<sequence length="477" mass="48379">MNALDALFVRQVPGGAADRSGNDKEASSNLSRENGFAAALSGQSRKAEREALAADKQGDDLGDAIDPDTEAPITLGSENPRRTGQRLSEESLAAILEGRLTPSARPTRTDDSEDPQPDAHAGDAGNVPATPVADIEINAAPVDPLLASPADARQAMATGLEPAPGGMPSGESVRHSAGGPAPADQVMANAVAANRPARSGPGKADAAPLAAPTGARAAASGMDIIAAASDAQTQGEASGDREQPRSQAETLHKVRVASTAANEREGALEGVKVIERRSFLAPEPSRNADLLVRSMGREVGAMLTPPGGKPAPGAAANASTAATAAQSPSAASPAGQKVHTLKLQLNPLSLGQVTAVLRLSGEELNVQLKVETAEAYRQLSSDSASIIKALRAQGFGVENVSVQHVLPDRPTTTGQGASSAGQAFQSQSDNAAAHGGGNARNGEEQKSSPRQPQTRDSGDDTMAASGTSGSRSDGVYL</sequence>
<feature type="region of interest" description="Disordered" evidence="1">
    <location>
        <begin position="11"/>
        <end position="264"/>
    </location>
</feature>
<keyword evidence="3" id="KW-0969">Cilium</keyword>
<accession>A0ABS6WN18</accession>
<dbReference type="Proteomes" id="UP001430804">
    <property type="component" value="Unassembled WGS sequence"/>
</dbReference>
<feature type="region of interest" description="Disordered" evidence="1">
    <location>
        <begin position="302"/>
        <end position="335"/>
    </location>
</feature>
<reference evidence="3" key="1">
    <citation type="submission" date="2021-07" db="EMBL/GenBank/DDBJ databases">
        <title>Pseudohoeflea marina sp. nov. a polyhydroxyalcanoate-producing bacterium.</title>
        <authorList>
            <person name="Zheng W."/>
            <person name="Yu S."/>
            <person name="Huang Y."/>
        </authorList>
    </citation>
    <scope>NUCLEOTIDE SEQUENCE</scope>
    <source>
        <strain evidence="3">DP4N28-3</strain>
    </source>
</reference>
<evidence type="ECO:0000256" key="1">
    <source>
        <dbReference type="SAM" id="MobiDB-lite"/>
    </source>
</evidence>
<feature type="domain" description="Flagellar hook-length control protein-like C-terminal" evidence="2">
    <location>
        <begin position="331"/>
        <end position="404"/>
    </location>
</feature>
<proteinExistence type="predicted"/>
<keyword evidence="3" id="KW-0282">Flagellum</keyword>
<evidence type="ECO:0000313" key="3">
    <source>
        <dbReference type="EMBL" id="MBW3097357.1"/>
    </source>
</evidence>
<name>A0ABS6WN18_9HYPH</name>
<protein>
    <submittedName>
        <fullName evidence="3">Flagellar hook-length control protein FliK</fullName>
    </submittedName>
</protein>
<gene>
    <name evidence="3" type="ORF">KY465_08700</name>
</gene>
<feature type="compositionally biased region" description="Basic and acidic residues" evidence="1">
    <location>
        <begin position="45"/>
        <end position="59"/>
    </location>
</feature>
<feature type="region of interest" description="Disordered" evidence="1">
    <location>
        <begin position="407"/>
        <end position="477"/>
    </location>
</feature>
<dbReference type="Pfam" id="PF02120">
    <property type="entry name" value="Flg_hook"/>
    <property type="match status" value="1"/>
</dbReference>
<comment type="caution">
    <text evidence="3">The sequence shown here is derived from an EMBL/GenBank/DDBJ whole genome shotgun (WGS) entry which is preliminary data.</text>
</comment>
<dbReference type="InterPro" id="IPR021136">
    <property type="entry name" value="Flagellar_hook_control-like_C"/>
</dbReference>
<feature type="compositionally biased region" description="Low complexity" evidence="1">
    <location>
        <begin position="311"/>
        <end position="335"/>
    </location>
</feature>
<feature type="compositionally biased region" description="Acidic residues" evidence="1">
    <location>
        <begin position="60"/>
        <end position="69"/>
    </location>
</feature>
<dbReference type="CDD" id="cd17470">
    <property type="entry name" value="T3SS_Flik_C"/>
    <property type="match status" value="1"/>
</dbReference>
<organism evidence="3 4">
    <name type="scientific">Pseudohoeflea coraliihabitans</name>
    <dbReference type="NCBI Taxonomy" id="2860393"/>
    <lineage>
        <taxon>Bacteria</taxon>
        <taxon>Pseudomonadati</taxon>
        <taxon>Pseudomonadota</taxon>
        <taxon>Alphaproteobacteria</taxon>
        <taxon>Hyphomicrobiales</taxon>
        <taxon>Rhizobiaceae</taxon>
        <taxon>Pseudohoeflea</taxon>
    </lineage>
</organism>
<keyword evidence="3" id="KW-0966">Cell projection</keyword>
<feature type="compositionally biased region" description="Low complexity" evidence="1">
    <location>
        <begin position="200"/>
        <end position="231"/>
    </location>
</feature>
<evidence type="ECO:0000259" key="2">
    <source>
        <dbReference type="Pfam" id="PF02120"/>
    </source>
</evidence>
<dbReference type="RefSeq" id="WP_219201272.1">
    <property type="nucleotide sequence ID" value="NZ_JAHWQX010000002.1"/>
</dbReference>